<dbReference type="OrthoDB" id="9786435at2"/>
<dbReference type="NCBIfam" id="NF006114">
    <property type="entry name" value="PRK08263.1"/>
    <property type="match status" value="1"/>
</dbReference>
<dbReference type="STRING" id="857265.WG78_07795"/>
<dbReference type="PANTHER" id="PTHR43976">
    <property type="entry name" value="SHORT CHAIN DEHYDROGENASE"/>
    <property type="match status" value="1"/>
</dbReference>
<dbReference type="PRINTS" id="PR00080">
    <property type="entry name" value="SDRFAMILY"/>
</dbReference>
<dbReference type="NCBIfam" id="NF004824">
    <property type="entry name" value="PRK06180.1"/>
    <property type="match status" value="1"/>
</dbReference>
<accession>A0A0N0XJE6</accession>
<dbReference type="GO" id="GO:0004316">
    <property type="term" value="F:3-oxoacyl-[acyl-carrier-protein] reductase (NADPH) activity"/>
    <property type="evidence" value="ECO:0007669"/>
    <property type="project" value="UniProtKB-EC"/>
</dbReference>
<dbReference type="InterPro" id="IPR057326">
    <property type="entry name" value="KR_dom"/>
</dbReference>
<organism evidence="5 6">
    <name type="scientific">Amantichitinum ursilacus</name>
    <dbReference type="NCBI Taxonomy" id="857265"/>
    <lineage>
        <taxon>Bacteria</taxon>
        <taxon>Pseudomonadati</taxon>
        <taxon>Pseudomonadota</taxon>
        <taxon>Betaproteobacteria</taxon>
        <taxon>Neisseriales</taxon>
        <taxon>Chitinibacteraceae</taxon>
        <taxon>Amantichitinum</taxon>
    </lineage>
</organism>
<dbReference type="Proteomes" id="UP000037939">
    <property type="component" value="Unassembled WGS sequence"/>
</dbReference>
<protein>
    <submittedName>
        <fullName evidence="5">3-oxoacyl-[acyl-carrier-protein] reductase FabG</fullName>
        <ecNumber evidence="5">1.1.1.100</ecNumber>
    </submittedName>
</protein>
<dbReference type="PANTHER" id="PTHR43976:SF16">
    <property type="entry name" value="SHORT-CHAIN DEHYDROGENASE_REDUCTASE FAMILY PROTEIN"/>
    <property type="match status" value="1"/>
</dbReference>
<dbReference type="AlphaFoldDB" id="A0A0N0XJE6"/>
<dbReference type="EMBL" id="LAQT01000005">
    <property type="protein sequence ID" value="KPC53729.1"/>
    <property type="molecule type" value="Genomic_DNA"/>
</dbReference>
<evidence type="ECO:0000313" key="6">
    <source>
        <dbReference type="Proteomes" id="UP000037939"/>
    </source>
</evidence>
<gene>
    <name evidence="5" type="primary">fabG_5</name>
    <name evidence="5" type="ORF">WG78_07795</name>
</gene>
<dbReference type="InterPro" id="IPR020904">
    <property type="entry name" value="Sc_DH/Rdtase_CS"/>
</dbReference>
<dbReference type="RefSeq" id="WP_053937225.1">
    <property type="nucleotide sequence ID" value="NZ_LAQT01000005.1"/>
</dbReference>
<dbReference type="Pfam" id="PF00106">
    <property type="entry name" value="adh_short"/>
    <property type="match status" value="1"/>
</dbReference>
<dbReference type="PROSITE" id="PS00061">
    <property type="entry name" value="ADH_SHORT"/>
    <property type="match status" value="1"/>
</dbReference>
<dbReference type="InterPro" id="IPR051911">
    <property type="entry name" value="SDR_oxidoreductase"/>
</dbReference>
<evidence type="ECO:0000256" key="2">
    <source>
        <dbReference type="ARBA" id="ARBA00023002"/>
    </source>
</evidence>
<keyword evidence="6" id="KW-1185">Reference proteome</keyword>
<dbReference type="PRINTS" id="PR00081">
    <property type="entry name" value="GDHRDH"/>
</dbReference>
<dbReference type="EC" id="1.1.1.100" evidence="5"/>
<keyword evidence="2 5" id="KW-0560">Oxidoreductase</keyword>
<feature type="domain" description="Ketoreductase" evidence="4">
    <location>
        <begin position="3"/>
        <end position="179"/>
    </location>
</feature>
<evidence type="ECO:0000313" key="5">
    <source>
        <dbReference type="EMBL" id="KPC53729.1"/>
    </source>
</evidence>
<comment type="similarity">
    <text evidence="1 3">Belongs to the short-chain dehydrogenases/reductases (SDR) family.</text>
</comment>
<comment type="caution">
    <text evidence="5">The sequence shown here is derived from an EMBL/GenBank/DDBJ whole genome shotgun (WGS) entry which is preliminary data.</text>
</comment>
<dbReference type="CDD" id="cd05374">
    <property type="entry name" value="17beta-HSD-like_SDR_c"/>
    <property type="match status" value="1"/>
</dbReference>
<dbReference type="SUPFAM" id="SSF51735">
    <property type="entry name" value="NAD(P)-binding Rossmann-fold domains"/>
    <property type="match status" value="1"/>
</dbReference>
<proteinExistence type="inferred from homology"/>
<reference evidence="5 6" key="1">
    <citation type="submission" date="2015-07" db="EMBL/GenBank/DDBJ databases">
        <title>Draft genome sequence of the Amantichitinum ursilacus IGB-41, a new chitin-degrading bacterium.</title>
        <authorList>
            <person name="Kirstahler P."/>
            <person name="Guenther M."/>
            <person name="Grumaz C."/>
            <person name="Rupp S."/>
            <person name="Zibek S."/>
            <person name="Sohn K."/>
        </authorList>
    </citation>
    <scope>NUCLEOTIDE SEQUENCE [LARGE SCALE GENOMIC DNA]</scope>
    <source>
        <strain evidence="5 6">IGB-41</strain>
    </source>
</reference>
<dbReference type="Gene3D" id="3.40.50.720">
    <property type="entry name" value="NAD(P)-binding Rossmann-like Domain"/>
    <property type="match status" value="1"/>
</dbReference>
<dbReference type="InterPro" id="IPR036291">
    <property type="entry name" value="NAD(P)-bd_dom_sf"/>
</dbReference>
<evidence type="ECO:0000256" key="3">
    <source>
        <dbReference type="RuleBase" id="RU000363"/>
    </source>
</evidence>
<evidence type="ECO:0000259" key="4">
    <source>
        <dbReference type="SMART" id="SM00822"/>
    </source>
</evidence>
<dbReference type="PATRIC" id="fig|857265.3.peg.1597"/>
<name>A0A0N0XJE6_9NEIS</name>
<dbReference type="SMART" id="SM00822">
    <property type="entry name" value="PKS_KR"/>
    <property type="match status" value="1"/>
</dbReference>
<evidence type="ECO:0000256" key="1">
    <source>
        <dbReference type="ARBA" id="ARBA00006484"/>
    </source>
</evidence>
<dbReference type="InterPro" id="IPR002347">
    <property type="entry name" value="SDR_fam"/>
</dbReference>
<sequence length="278" mass="29635">MSKVWFITGANRGLGAEIAKAALAHGDRVVGTARNPAQLHATLGATEEQLLALALDVTRIEQLQPAVEAAVARFGRIDVLVNNAGYGQLGVFEEIDAAAIQKQFATNVFGLIEMTRAVLPVMRKQRSGHIFNLSSIAGLRAPPGAAIYGATKWAVEGFSEVLALETAQFGIKITIIEPGAFRTDFLHETSAHYATHTVPDYAEFAAHLASGYATRNHKQPGDPARLGAVVLQLANAATPPMRFPVGSDAVKIAQDKIDSRSAELAQWRDLAASTDFPA</sequence>